<dbReference type="InterPro" id="IPR033734">
    <property type="entry name" value="Jacalin-like_lectin_dom_plant"/>
</dbReference>
<comment type="caution">
    <text evidence="5">The sequence shown here is derived from an EMBL/GenBank/DDBJ whole genome shotgun (WGS) entry which is preliminary data.</text>
</comment>
<proteinExistence type="inferred from homology"/>
<dbReference type="SUPFAM" id="SSF51101">
    <property type="entry name" value="Mannose-binding lectins"/>
    <property type="match status" value="1"/>
</dbReference>
<dbReference type="PROSITE" id="PS51752">
    <property type="entry name" value="JACALIN_LECTIN"/>
    <property type="match status" value="1"/>
</dbReference>
<feature type="region of interest" description="Disordered" evidence="3">
    <location>
        <begin position="548"/>
        <end position="567"/>
    </location>
</feature>
<dbReference type="InterPro" id="IPR036404">
    <property type="entry name" value="Jacalin-like_lectin_dom_sf"/>
</dbReference>
<reference evidence="5 6" key="1">
    <citation type="submission" date="2013-09" db="EMBL/GenBank/DDBJ databases">
        <title>Corchorus capsularis genome sequencing.</title>
        <authorList>
            <person name="Alam M."/>
            <person name="Haque M.S."/>
            <person name="Islam M.S."/>
            <person name="Emdad E.M."/>
            <person name="Islam M.M."/>
            <person name="Ahmed B."/>
            <person name="Halim A."/>
            <person name="Hossen Q.M.M."/>
            <person name="Hossain M.Z."/>
            <person name="Ahmed R."/>
            <person name="Khan M.M."/>
            <person name="Islam R."/>
            <person name="Rashid M.M."/>
            <person name="Khan S.A."/>
            <person name="Rahman M.S."/>
            <person name="Alam M."/>
        </authorList>
    </citation>
    <scope>NUCLEOTIDE SEQUENCE [LARGE SCALE GENOMIC DNA]</scope>
    <source>
        <strain evidence="6">cv. CVL-1</strain>
        <tissue evidence="5">Whole seedling</tissue>
    </source>
</reference>
<dbReference type="Gene3D" id="2.100.10.30">
    <property type="entry name" value="Jacalin-like lectin domain"/>
    <property type="match status" value="1"/>
</dbReference>
<name>A0A1R3HKP6_COCAP</name>
<dbReference type="OMA" id="WISASIN"/>
<dbReference type="CDD" id="cd22160">
    <property type="entry name" value="F-box_AtFBL13-like"/>
    <property type="match status" value="1"/>
</dbReference>
<evidence type="ECO:0000256" key="2">
    <source>
        <dbReference type="ARBA" id="ARBA00022734"/>
    </source>
</evidence>
<keyword evidence="2 5" id="KW-0430">Lectin</keyword>
<dbReference type="AlphaFoldDB" id="A0A1R3HKP6"/>
<dbReference type="InterPro" id="IPR055357">
    <property type="entry name" value="LRR_At1g61320_AtMIF1"/>
</dbReference>
<dbReference type="SUPFAM" id="SSF52058">
    <property type="entry name" value="L domain-like"/>
    <property type="match status" value="1"/>
</dbReference>
<dbReference type="InterPro" id="IPR032675">
    <property type="entry name" value="LRR_dom_sf"/>
</dbReference>
<dbReference type="Gramene" id="OMO70878">
    <property type="protein sequence ID" value="OMO70878"/>
    <property type="gene ID" value="CCACVL1_18601"/>
</dbReference>
<evidence type="ECO:0000256" key="3">
    <source>
        <dbReference type="SAM" id="MobiDB-lite"/>
    </source>
</evidence>
<evidence type="ECO:0000256" key="1">
    <source>
        <dbReference type="ARBA" id="ARBA00006568"/>
    </source>
</evidence>
<dbReference type="Gene3D" id="3.80.10.10">
    <property type="entry name" value="Ribonuclease Inhibitor"/>
    <property type="match status" value="2"/>
</dbReference>
<dbReference type="SMART" id="SM00915">
    <property type="entry name" value="Jacalin"/>
    <property type="match status" value="1"/>
</dbReference>
<dbReference type="STRING" id="210143.A0A1R3HKP6"/>
<evidence type="ECO:0000313" key="6">
    <source>
        <dbReference type="Proteomes" id="UP000188268"/>
    </source>
</evidence>
<sequence>MGTIKPSALSLGLRSLAAPAAVLQALRLLRCKHFMSWKLILVFDERTEFADLMSGEPGLKSKRKRGDFNMITGSARLRRKKIRVDLKSMEQKVASVDYISQLPEHIIHHIIGLLRCEKDAARTSILSKKWRDTWASFSSIVFDQRKFNGQLTDLGIQSKVQIPKAKNVELFGDYVDNTLQRHVEQKDSILKFVLHITDYRVILASRMDQWIDVAIKNNIKELDLHVPGSKHRRYSLPQCVFDANRITALRVYGCKLEPVNDLNLSNLQKLCLGELYVKEEMIEKLIHGCPHLEDFRLVYCSGLRSFAVSDLPKLKRVDLHSCKGLKKVKVQAANLETFWYHAKKSRPCTIDLSTCNSLKILTLEDAKLDDELFQNHLSCFPVLEKLVLSKCNALKNITISSFRLKTLILRECKKLEEVDIDTPNLVSFEYKGDKMPFSSLNPASLKEAKLYFKPSKQAGSRFLNGDVHTPWFARLQEFLEKFDYSKGLKLVARSNKDIVIYETPKEIFLPLVDGLKLDVVKPSITLEDLLEDILRTWHPQTLSSLSIARSKLPKDGGKDQPSSKKKMSVVVGPWGGNGGAAWDDGTYHGVREIGLVHDRCIDSIRVTYDKNGKPVTAEKHGGVGGTKMAEIKLKFPEEFLISVSGHFCPVVHGGSPVIRSLTFNSNQRTFGPYGVEEGTPFSFSVEGARIVGFNGRSGWYLDSIGFRLCRVQSPKLFQKVQKGFRRLTSSISISKPSADA</sequence>
<dbReference type="InterPro" id="IPR053781">
    <property type="entry name" value="F-box_AtFBL13-like"/>
</dbReference>
<dbReference type="PANTHER" id="PTHR34145">
    <property type="entry name" value="OS02G0105600 PROTEIN"/>
    <property type="match status" value="1"/>
</dbReference>
<dbReference type="OrthoDB" id="1901752at2759"/>
<dbReference type="Pfam" id="PF23622">
    <property type="entry name" value="LRR_At1g61320_AtMIF1"/>
    <property type="match status" value="2"/>
</dbReference>
<dbReference type="Pfam" id="PF01419">
    <property type="entry name" value="Jacalin"/>
    <property type="match status" value="1"/>
</dbReference>
<keyword evidence="6" id="KW-1185">Reference proteome</keyword>
<comment type="similarity">
    <text evidence="1">Belongs to the jacalin lectin family.</text>
</comment>
<dbReference type="InterPro" id="IPR036047">
    <property type="entry name" value="F-box-like_dom_sf"/>
</dbReference>
<dbReference type="InterPro" id="IPR053772">
    <property type="entry name" value="At1g61320/At1g61330-like"/>
</dbReference>
<accession>A0A1R3HKP6</accession>
<dbReference type="PANTHER" id="PTHR34145:SF28">
    <property type="entry name" value="F-BOX DOMAIN-CONTAINING PROTEIN"/>
    <property type="match status" value="1"/>
</dbReference>
<dbReference type="InterPro" id="IPR001229">
    <property type="entry name" value="Jacalin-like_lectin_dom"/>
</dbReference>
<evidence type="ECO:0000259" key="4">
    <source>
        <dbReference type="PROSITE" id="PS51752"/>
    </source>
</evidence>
<organism evidence="5 6">
    <name type="scientific">Corchorus capsularis</name>
    <name type="common">Jute</name>
    <dbReference type="NCBI Taxonomy" id="210143"/>
    <lineage>
        <taxon>Eukaryota</taxon>
        <taxon>Viridiplantae</taxon>
        <taxon>Streptophyta</taxon>
        <taxon>Embryophyta</taxon>
        <taxon>Tracheophyta</taxon>
        <taxon>Spermatophyta</taxon>
        <taxon>Magnoliopsida</taxon>
        <taxon>eudicotyledons</taxon>
        <taxon>Gunneridae</taxon>
        <taxon>Pentapetalae</taxon>
        <taxon>rosids</taxon>
        <taxon>malvids</taxon>
        <taxon>Malvales</taxon>
        <taxon>Malvaceae</taxon>
        <taxon>Grewioideae</taxon>
        <taxon>Apeibeae</taxon>
        <taxon>Corchorus</taxon>
    </lineage>
</organism>
<protein>
    <submittedName>
        <fullName evidence="5">Mannose-binding lectin</fullName>
    </submittedName>
</protein>
<feature type="compositionally biased region" description="Basic and acidic residues" evidence="3">
    <location>
        <begin position="552"/>
        <end position="562"/>
    </location>
</feature>
<dbReference type="FunFam" id="2.100.10.30:FF:000001">
    <property type="entry name" value="Jacalin-related lectin 33"/>
    <property type="match status" value="1"/>
</dbReference>
<dbReference type="EMBL" id="AWWV01011756">
    <property type="protein sequence ID" value="OMO70878.1"/>
    <property type="molecule type" value="Genomic_DNA"/>
</dbReference>
<dbReference type="SUPFAM" id="SSF81383">
    <property type="entry name" value="F-box domain"/>
    <property type="match status" value="1"/>
</dbReference>
<feature type="domain" description="Jacalin-type lectin" evidence="4">
    <location>
        <begin position="568"/>
        <end position="710"/>
    </location>
</feature>
<gene>
    <name evidence="5" type="ORF">CCACVL1_18601</name>
</gene>
<dbReference type="CDD" id="cd09612">
    <property type="entry name" value="Jacalin"/>
    <property type="match status" value="1"/>
</dbReference>
<dbReference type="Proteomes" id="UP000188268">
    <property type="component" value="Unassembled WGS sequence"/>
</dbReference>
<dbReference type="GO" id="GO:0030246">
    <property type="term" value="F:carbohydrate binding"/>
    <property type="evidence" value="ECO:0007669"/>
    <property type="project" value="UniProtKB-KW"/>
</dbReference>
<evidence type="ECO:0000313" key="5">
    <source>
        <dbReference type="EMBL" id="OMO70878.1"/>
    </source>
</evidence>